<evidence type="ECO:0000313" key="2">
    <source>
        <dbReference type="Proteomes" id="UP001108280"/>
    </source>
</evidence>
<dbReference type="RefSeq" id="XP_035307434.1">
    <property type="nucleotide sequence ID" value="XM_035451543.1"/>
</dbReference>
<dbReference type="AlphaFoldDB" id="A0A9J7K3B2"/>
<sequence length="559" mass="62575">MYDRAPRWLRWAEGGSTEEHVGPGSYQVLFPKQRATGGYAPFLSLSSRKSAYAVAEDTGKAVPGPAHYNVSEAQYKIKGCRSLQNREKRFTKLASDGPGPASYNPPLRGTLCTMIRQKISSRTPAVSKSIDVPSIPSPGKAHGYHLNDDDSILRRTPPASDNTIGPAYYKPQFDYPKSSLKYKGVHFGYGTGRQELIKHSGPGPGQYDIIQERTLQYENINIKKDKQHDRYAFVPRLYEEIILQEEKKGVPGPGRYEIKSQFQKTQSLAANITDESSFFLSESERFAPIKSSTPAPGTYNETRTAFKCSEKRSGEESPFGQSAARFTEDFEAQEMPGPGFYDISRKTVIAKVKKPHLKKPTRAGFRYFVPRPLIELQREVCVGPGPCDYQNDGIVDKLPNLIKRHTAFLSRKQKTTEVPPQMFPAPGSYEVQKSYDMSQVKHNYMPPRSSVAKKKHSSFLSTSPRPRCLGRISEGPGPATYSPIPMKSCAVISFVKSSERFEDVPQDSSPGPTTYELSPFLRHSVLKRTYNVTLPHPSSKKETKKETTSRKGQKAKQKL</sequence>
<reference evidence="3" key="3">
    <citation type="submission" date="2025-08" db="UniProtKB">
        <authorList>
            <consortium name="RefSeq"/>
        </authorList>
    </citation>
    <scope>IDENTIFICATION</scope>
    <source>
        <strain evidence="3">17A/GY</strain>
        <tissue evidence="3">Liver</tissue>
    </source>
</reference>
<dbReference type="Proteomes" id="UP001108280">
    <property type="component" value="Chromosome 1"/>
</dbReference>
<feature type="region of interest" description="Disordered" evidence="1">
    <location>
        <begin position="530"/>
        <end position="559"/>
    </location>
</feature>
<dbReference type="InterPro" id="IPR051291">
    <property type="entry name" value="CIMAP"/>
</dbReference>
<dbReference type="KEGG" id="cge:100750831"/>
<feature type="region of interest" description="Disordered" evidence="1">
    <location>
        <begin position="447"/>
        <end position="480"/>
    </location>
</feature>
<keyword evidence="2" id="KW-1185">Reference proteome</keyword>
<name>A0A9J7K3B2_CRIGR</name>
<evidence type="ECO:0000313" key="3">
    <source>
        <dbReference type="RefSeq" id="XP_035307434.1"/>
    </source>
</evidence>
<reference evidence="2" key="2">
    <citation type="journal article" date="2020" name="Biotechnol. Bioeng.">
        <title>Chromosome-scale scaffolds for the Chinese hamster reference genome assembly to facilitate the study of the CHO epigenome.</title>
        <authorList>
            <person name="Hilliard W."/>
            <person name="MacDonald M."/>
            <person name="Lee K.H."/>
        </authorList>
    </citation>
    <scope>NUCLEOTIDE SEQUENCE [LARGE SCALE GENOMIC DNA]</scope>
    <source>
        <strain evidence="2">17A/GY</strain>
    </source>
</reference>
<gene>
    <name evidence="3" type="primary">LOC100750831</name>
</gene>
<reference evidence="2" key="1">
    <citation type="journal article" date="2018" name="Biotechnol. Bioeng.">
        <title>A reference genome of the Chinese hamster based on a hybrid assembly strategy.</title>
        <authorList>
            <person name="Rupp O."/>
            <person name="MacDonald M.L."/>
            <person name="Li S."/>
            <person name="Dhiman H."/>
            <person name="Polson S."/>
            <person name="Griep S."/>
            <person name="Heffner K."/>
            <person name="Hernandez I."/>
            <person name="Brinkrolf K."/>
            <person name="Jadhav V."/>
            <person name="Samoudi M."/>
            <person name="Hao H."/>
            <person name="Kingham B."/>
            <person name="Goesmann A."/>
            <person name="Betenbaugh M.J."/>
            <person name="Lewis N.E."/>
            <person name="Borth N."/>
            <person name="Lee K.H."/>
        </authorList>
    </citation>
    <scope>NUCLEOTIDE SEQUENCE [LARGE SCALE GENOMIC DNA]</scope>
    <source>
        <strain evidence="2">17A/GY</strain>
    </source>
</reference>
<dbReference type="InterPro" id="IPR010736">
    <property type="entry name" value="SHIPPO-rpt"/>
</dbReference>
<organism evidence="2 3">
    <name type="scientific">Cricetulus griseus</name>
    <name type="common">Chinese hamster</name>
    <name type="synonym">Cricetulus barabensis griseus</name>
    <dbReference type="NCBI Taxonomy" id="10029"/>
    <lineage>
        <taxon>Eukaryota</taxon>
        <taxon>Metazoa</taxon>
        <taxon>Chordata</taxon>
        <taxon>Craniata</taxon>
        <taxon>Vertebrata</taxon>
        <taxon>Euteleostomi</taxon>
        <taxon>Mammalia</taxon>
        <taxon>Eutheria</taxon>
        <taxon>Euarchontoglires</taxon>
        <taxon>Glires</taxon>
        <taxon>Rodentia</taxon>
        <taxon>Myomorpha</taxon>
        <taxon>Muroidea</taxon>
        <taxon>Cricetidae</taxon>
        <taxon>Cricetinae</taxon>
        <taxon>Cricetulus</taxon>
    </lineage>
</organism>
<dbReference type="GeneID" id="100750831"/>
<proteinExistence type="predicted"/>
<feature type="compositionally biased region" description="Basic and acidic residues" evidence="1">
    <location>
        <begin position="539"/>
        <end position="549"/>
    </location>
</feature>
<dbReference type="PANTHER" id="PTHR21580:SF60">
    <property type="entry name" value="SPERM-TAIL PG-RICH REPEAT-CONTAINING PROTEIN 2"/>
    <property type="match status" value="1"/>
</dbReference>
<dbReference type="OrthoDB" id="406368at2759"/>
<dbReference type="PANTHER" id="PTHR21580">
    <property type="entry name" value="SHIPPO-1-RELATED"/>
    <property type="match status" value="1"/>
</dbReference>
<accession>A0A9J7K3B2</accession>
<evidence type="ECO:0000256" key="1">
    <source>
        <dbReference type="SAM" id="MobiDB-lite"/>
    </source>
</evidence>
<protein>
    <submittedName>
        <fullName evidence="3">Sperm-tail PG-rich repeat-containing protein 2 isoform X2</fullName>
    </submittedName>
</protein>
<dbReference type="Pfam" id="PF07004">
    <property type="entry name" value="SHIPPO-rpt"/>
    <property type="match status" value="5"/>
</dbReference>